<reference evidence="1" key="2">
    <citation type="submission" date="2021-10" db="EMBL/GenBank/DDBJ databases">
        <title>Phylogenomics reveals ancestral predisposition of the termite-cultivated fungus Termitomyces towards a domesticated lifestyle.</title>
        <authorList>
            <person name="Auxier B."/>
            <person name="Grum-Grzhimaylo A."/>
            <person name="Cardenas M.E."/>
            <person name="Lodge J.D."/>
            <person name="Laessoe T."/>
            <person name="Pedersen O."/>
            <person name="Smith M.E."/>
            <person name="Kuyper T.W."/>
            <person name="Franco-Molano E.A."/>
            <person name="Baroni T.J."/>
            <person name="Aanen D.K."/>
        </authorList>
    </citation>
    <scope>NUCLEOTIDE SEQUENCE</scope>
    <source>
        <strain evidence="1">D49</strain>
    </source>
</reference>
<gene>
    <name evidence="1" type="ORF">H0H81_008522</name>
</gene>
<keyword evidence="2" id="KW-1185">Reference proteome</keyword>
<dbReference type="AlphaFoldDB" id="A0A9P7FQG1"/>
<dbReference type="Proteomes" id="UP000717328">
    <property type="component" value="Unassembled WGS sequence"/>
</dbReference>
<name>A0A9P7FQG1_9AGAR</name>
<evidence type="ECO:0000313" key="2">
    <source>
        <dbReference type="Proteomes" id="UP000717328"/>
    </source>
</evidence>
<dbReference type="OrthoDB" id="3065215at2759"/>
<proteinExistence type="predicted"/>
<organism evidence="1 2">
    <name type="scientific">Sphagnurus paluster</name>
    <dbReference type="NCBI Taxonomy" id="117069"/>
    <lineage>
        <taxon>Eukaryota</taxon>
        <taxon>Fungi</taxon>
        <taxon>Dikarya</taxon>
        <taxon>Basidiomycota</taxon>
        <taxon>Agaricomycotina</taxon>
        <taxon>Agaricomycetes</taxon>
        <taxon>Agaricomycetidae</taxon>
        <taxon>Agaricales</taxon>
        <taxon>Tricholomatineae</taxon>
        <taxon>Lyophyllaceae</taxon>
        <taxon>Sphagnurus</taxon>
    </lineage>
</organism>
<protein>
    <submittedName>
        <fullName evidence="1">Uncharacterized protein</fullName>
    </submittedName>
</protein>
<reference evidence="1" key="1">
    <citation type="submission" date="2021-02" db="EMBL/GenBank/DDBJ databases">
        <authorList>
            <person name="Nieuwenhuis M."/>
            <person name="Van De Peppel L.J.J."/>
        </authorList>
    </citation>
    <scope>NUCLEOTIDE SEQUENCE</scope>
    <source>
        <strain evidence="1">D49</strain>
    </source>
</reference>
<sequence>MHSQNFLEIPAGFSLAMSCVMGNRLILNVKSVNKEERTGRLWDKPSSYASHSHNRSRSVVLIQPGQDSLSEVEMGQLSSIRAGIATATGR</sequence>
<evidence type="ECO:0000313" key="1">
    <source>
        <dbReference type="EMBL" id="KAG5636293.1"/>
    </source>
</evidence>
<dbReference type="EMBL" id="JABCKI010005951">
    <property type="protein sequence ID" value="KAG5636293.1"/>
    <property type="molecule type" value="Genomic_DNA"/>
</dbReference>
<accession>A0A9P7FQG1</accession>
<comment type="caution">
    <text evidence="1">The sequence shown here is derived from an EMBL/GenBank/DDBJ whole genome shotgun (WGS) entry which is preliminary data.</text>
</comment>